<evidence type="ECO:0000313" key="8">
    <source>
        <dbReference type="Proteomes" id="UP000375690"/>
    </source>
</evidence>
<dbReference type="SUPFAM" id="SSF46689">
    <property type="entry name" value="Homeodomain-like"/>
    <property type="match status" value="1"/>
</dbReference>
<dbReference type="EMBL" id="VWFC01000020">
    <property type="protein sequence ID" value="KAB1324648.1"/>
    <property type="molecule type" value="Genomic_DNA"/>
</dbReference>
<keyword evidence="2" id="KW-0238">DNA-binding</keyword>
<evidence type="ECO:0000256" key="2">
    <source>
        <dbReference type="ARBA" id="ARBA00023125"/>
    </source>
</evidence>
<dbReference type="PANTHER" id="PTHR43280">
    <property type="entry name" value="ARAC-FAMILY TRANSCRIPTIONAL REGULATOR"/>
    <property type="match status" value="1"/>
</dbReference>
<gene>
    <name evidence="6" type="ORF">F3B53_16255</name>
    <name evidence="5" type="ORF">F3D71_05510</name>
</gene>
<dbReference type="SMART" id="SM00342">
    <property type="entry name" value="HTH_ARAC"/>
    <property type="match status" value="1"/>
</dbReference>
<evidence type="ECO:0000259" key="4">
    <source>
        <dbReference type="PROSITE" id="PS01124"/>
    </source>
</evidence>
<dbReference type="AlphaFoldDB" id="A0A5M5C8M5"/>
<dbReference type="RefSeq" id="WP_008777005.1">
    <property type="nucleotide sequence ID" value="NZ_CAKJYS010000001.1"/>
</dbReference>
<dbReference type="Proteomes" id="UP000375690">
    <property type="component" value="Unassembled WGS sequence"/>
</dbReference>
<reference evidence="7 8" key="1">
    <citation type="journal article" date="2019" name="Nat. Med.">
        <title>A library of human gut bacterial isolates paired with longitudinal multiomics data enables mechanistic microbiome research.</title>
        <authorList>
            <person name="Poyet M."/>
            <person name="Groussin M."/>
            <person name="Gibbons S.M."/>
            <person name="Avila-Pacheco J."/>
            <person name="Jiang X."/>
            <person name="Kearney S.M."/>
            <person name="Perrotta A.R."/>
            <person name="Berdy B."/>
            <person name="Zhao S."/>
            <person name="Lieberman T.D."/>
            <person name="Swanson P.K."/>
            <person name="Smith M."/>
            <person name="Roesemann S."/>
            <person name="Alexander J.E."/>
            <person name="Rich S.A."/>
            <person name="Livny J."/>
            <person name="Vlamakis H."/>
            <person name="Clish C."/>
            <person name="Bullock K."/>
            <person name="Deik A."/>
            <person name="Scott J."/>
            <person name="Pierce K.A."/>
            <person name="Xavier R.J."/>
            <person name="Alm E.J."/>
        </authorList>
    </citation>
    <scope>NUCLEOTIDE SEQUENCE [LARGE SCALE GENOMIC DNA]</scope>
    <source>
        <strain evidence="5 7">BIOML-A163</strain>
        <strain evidence="6 8">BIOML-A2</strain>
    </source>
</reference>
<evidence type="ECO:0000313" key="6">
    <source>
        <dbReference type="EMBL" id="KAB1324648.1"/>
    </source>
</evidence>
<dbReference type="Proteomes" id="UP000323717">
    <property type="component" value="Unassembled WGS sequence"/>
</dbReference>
<organism evidence="5 7">
    <name type="scientific">Bacteroides ovatus</name>
    <dbReference type="NCBI Taxonomy" id="28116"/>
    <lineage>
        <taxon>Bacteria</taxon>
        <taxon>Pseudomonadati</taxon>
        <taxon>Bacteroidota</taxon>
        <taxon>Bacteroidia</taxon>
        <taxon>Bacteroidales</taxon>
        <taxon>Bacteroidaceae</taxon>
        <taxon>Bacteroides</taxon>
    </lineage>
</organism>
<feature type="domain" description="HTH araC/xylS-type" evidence="4">
    <location>
        <begin position="199"/>
        <end position="297"/>
    </location>
</feature>
<dbReference type="GO" id="GO:0043565">
    <property type="term" value="F:sequence-specific DNA binding"/>
    <property type="evidence" value="ECO:0007669"/>
    <property type="project" value="InterPro"/>
</dbReference>
<name>A0A5M5C8M5_BACOV</name>
<dbReference type="InterPro" id="IPR018060">
    <property type="entry name" value="HTH_AraC"/>
</dbReference>
<dbReference type="GO" id="GO:0003700">
    <property type="term" value="F:DNA-binding transcription factor activity"/>
    <property type="evidence" value="ECO:0007669"/>
    <property type="project" value="InterPro"/>
</dbReference>
<evidence type="ECO:0000256" key="3">
    <source>
        <dbReference type="ARBA" id="ARBA00023163"/>
    </source>
</evidence>
<dbReference type="PROSITE" id="PS01124">
    <property type="entry name" value="HTH_ARAC_FAMILY_2"/>
    <property type="match status" value="1"/>
</dbReference>
<sequence length="306" mass="35657">MEQVVDLALPEYFERISAEATFQEQLSVIDMDNSRRSPVQVKNYPIRLKGYSLIFVLSGEITIGINYLSHTLKKNTVMQVYPDDIIEHTAYSADFKGYLIIHSAELKKEIMAMTSGIRLQQAGQLKKLHTRQELSEEESLRLRKQVELIKSYIPDKEHVYHSYVIKNQIINLFFDLDNCRWHRYGDGELGLSRSETLRQRFRELLMEECRMHREVTFYADKLCVTSDYLSKVVREYDGQSAAKWIINAVITEAKILLREPDKTINQIAIELNFPDQSTFGKFFKRNTGLSPLEYKKGEKTTNGVRI</sequence>
<dbReference type="InterPro" id="IPR009057">
    <property type="entry name" value="Homeodomain-like_sf"/>
</dbReference>
<evidence type="ECO:0000313" key="5">
    <source>
        <dbReference type="EMBL" id="KAA3953524.1"/>
    </source>
</evidence>
<dbReference type="PANTHER" id="PTHR43280:SF32">
    <property type="entry name" value="TRANSCRIPTIONAL REGULATORY PROTEIN"/>
    <property type="match status" value="1"/>
</dbReference>
<dbReference type="Gene3D" id="1.10.10.60">
    <property type="entry name" value="Homeodomain-like"/>
    <property type="match status" value="1"/>
</dbReference>
<dbReference type="EMBL" id="VWLE01000045">
    <property type="protein sequence ID" value="KAA3953524.1"/>
    <property type="molecule type" value="Genomic_DNA"/>
</dbReference>
<accession>A0A5M5C8M5</accession>
<evidence type="ECO:0000313" key="7">
    <source>
        <dbReference type="Proteomes" id="UP000323717"/>
    </source>
</evidence>
<keyword evidence="3" id="KW-0804">Transcription</keyword>
<dbReference type="Pfam" id="PF12833">
    <property type="entry name" value="HTH_18"/>
    <property type="match status" value="1"/>
</dbReference>
<keyword evidence="1" id="KW-0805">Transcription regulation</keyword>
<evidence type="ECO:0000256" key="1">
    <source>
        <dbReference type="ARBA" id="ARBA00023015"/>
    </source>
</evidence>
<proteinExistence type="predicted"/>
<protein>
    <submittedName>
        <fullName evidence="5">AraC family transcriptional regulator</fullName>
    </submittedName>
</protein>
<comment type="caution">
    <text evidence="5">The sequence shown here is derived from an EMBL/GenBank/DDBJ whole genome shotgun (WGS) entry which is preliminary data.</text>
</comment>